<dbReference type="RefSeq" id="WP_225449760.1">
    <property type="nucleotide sequence ID" value="NZ_JAIWWK010000024.1"/>
</dbReference>
<reference evidence="1" key="1">
    <citation type="submission" date="2023-08" db="EMBL/GenBank/DDBJ databases">
        <title>Mucin Metabolism Genes Underlie the Key Renovations of Bacteroides xylanisolvens Genomes in Captive Great Apes.</title>
        <authorList>
            <person name="Nishida A.H."/>
        </authorList>
    </citation>
    <scope>NUCLEOTIDE SEQUENCE</scope>
    <source>
        <strain evidence="1">P19.10B</strain>
    </source>
</reference>
<gene>
    <name evidence="1" type="ORF">LDZ35_11380</name>
</gene>
<dbReference type="Proteomes" id="UP001197958">
    <property type="component" value="Unassembled WGS sequence"/>
</dbReference>
<dbReference type="EMBL" id="JAIWWW010000024">
    <property type="protein sequence ID" value="MCA4523811.1"/>
    <property type="molecule type" value="Genomic_DNA"/>
</dbReference>
<protein>
    <submittedName>
        <fullName evidence="1">Uncharacterized protein</fullName>
    </submittedName>
</protein>
<accession>A0AAW4SK09</accession>
<comment type="caution">
    <text evidence="1">The sequence shown here is derived from an EMBL/GenBank/DDBJ whole genome shotgun (WGS) entry which is preliminary data.</text>
</comment>
<name>A0AAW4SK09_9BACE</name>
<dbReference type="AlphaFoldDB" id="A0AAW4SK09"/>
<proteinExistence type="predicted"/>
<evidence type="ECO:0000313" key="1">
    <source>
        <dbReference type="EMBL" id="MCA4523811.1"/>
    </source>
</evidence>
<evidence type="ECO:0000313" key="2">
    <source>
        <dbReference type="Proteomes" id="UP001197958"/>
    </source>
</evidence>
<organism evidence="1 2">
    <name type="scientific">Bacteroides xylanisolvens</name>
    <dbReference type="NCBI Taxonomy" id="371601"/>
    <lineage>
        <taxon>Bacteria</taxon>
        <taxon>Pseudomonadati</taxon>
        <taxon>Bacteroidota</taxon>
        <taxon>Bacteroidia</taxon>
        <taxon>Bacteroidales</taxon>
        <taxon>Bacteroidaceae</taxon>
        <taxon>Bacteroides</taxon>
    </lineage>
</organism>
<sequence>MEEVIRKYVDECWGFVQEHREYLMYVPSYEEHIEPEMQDTFDNIIPQGKSVKIYVTQPEHTNYMVDIITEKTMYGKR</sequence>